<feature type="compositionally biased region" description="Basic and acidic residues" evidence="6">
    <location>
        <begin position="476"/>
        <end position="499"/>
    </location>
</feature>
<dbReference type="EMBL" id="CAIF01000323">
    <property type="protein sequence ID" value="CCH47091.1"/>
    <property type="molecule type" value="Genomic_DNA"/>
</dbReference>
<evidence type="ECO:0000256" key="6">
    <source>
        <dbReference type="SAM" id="MobiDB-lite"/>
    </source>
</evidence>
<evidence type="ECO:0000259" key="8">
    <source>
        <dbReference type="SMART" id="SM00693"/>
    </source>
</evidence>
<evidence type="ECO:0000313" key="11">
    <source>
        <dbReference type="Proteomes" id="UP000009328"/>
    </source>
</evidence>
<dbReference type="FunCoup" id="K0KV25">
    <property type="interactions" value="63"/>
</dbReference>
<keyword evidence="11" id="KW-1185">Reference proteome</keyword>
<keyword evidence="4 7" id="KW-0472">Membrane</keyword>
<dbReference type="Pfam" id="PF06398">
    <property type="entry name" value="Pex24p"/>
    <property type="match status" value="1"/>
</dbReference>
<evidence type="ECO:0000259" key="9">
    <source>
        <dbReference type="SMART" id="SM00694"/>
    </source>
</evidence>
<keyword evidence="5" id="KW-0576">Peroxisome</keyword>
<reference evidence="10 11" key="1">
    <citation type="journal article" date="2012" name="Eukaryot. Cell">
        <title>Draft genome sequence of Wickerhamomyces ciferrii NRRL Y-1031 F-60-10.</title>
        <authorList>
            <person name="Schneider J."/>
            <person name="Andrea H."/>
            <person name="Blom J."/>
            <person name="Jaenicke S."/>
            <person name="Ruckert C."/>
            <person name="Schorsch C."/>
            <person name="Szczepanowski R."/>
            <person name="Farwick M."/>
            <person name="Goesmann A."/>
            <person name="Puhler A."/>
            <person name="Schaffer S."/>
            <person name="Tauch A."/>
            <person name="Kohler T."/>
            <person name="Brinkrolf K."/>
        </authorList>
    </citation>
    <scope>NUCLEOTIDE SEQUENCE [LARGE SCALE GENOMIC DNA]</scope>
    <source>
        <strain evidence="11">ATCC 14091 / BCRC 22168 / CBS 111 / JCM 3599 / NBRC 0793 / NRRL Y-1031 F-60-10</strain>
    </source>
</reference>
<comment type="subcellular location">
    <subcellularLocation>
        <location evidence="1">Peroxisome membrane</location>
        <topology evidence="1">Multi-pass membrane protein</topology>
    </subcellularLocation>
</comment>
<evidence type="ECO:0000256" key="1">
    <source>
        <dbReference type="ARBA" id="ARBA00004585"/>
    </source>
</evidence>
<keyword evidence="2 7" id="KW-0812">Transmembrane</keyword>
<feature type="domain" description="Peroxin/Ferlin" evidence="8">
    <location>
        <begin position="259"/>
        <end position="327"/>
    </location>
</feature>
<accession>K0KV25</accession>
<evidence type="ECO:0000256" key="7">
    <source>
        <dbReference type="SAM" id="Phobius"/>
    </source>
</evidence>
<dbReference type="Proteomes" id="UP000009328">
    <property type="component" value="Unassembled WGS sequence"/>
</dbReference>
<feature type="domain" description="Peroxin/Ferlin" evidence="9">
    <location>
        <begin position="352"/>
        <end position="385"/>
    </location>
</feature>
<dbReference type="HOGENOM" id="CLU_016397_1_1_1"/>
<dbReference type="AlphaFoldDB" id="K0KV25"/>
<dbReference type="InterPro" id="IPR006614">
    <property type="entry name" value="Peroxin/Ferlin"/>
</dbReference>
<feature type="region of interest" description="Disordered" evidence="6">
    <location>
        <begin position="434"/>
        <end position="516"/>
    </location>
</feature>
<evidence type="ECO:0000256" key="4">
    <source>
        <dbReference type="ARBA" id="ARBA00023136"/>
    </source>
</evidence>
<evidence type="ECO:0000256" key="3">
    <source>
        <dbReference type="ARBA" id="ARBA00022989"/>
    </source>
</evidence>
<dbReference type="GO" id="GO:0007031">
    <property type="term" value="P:peroxisome organization"/>
    <property type="evidence" value="ECO:0007669"/>
    <property type="project" value="UniProtKB-ARBA"/>
</dbReference>
<dbReference type="SMART" id="SM00693">
    <property type="entry name" value="DysFN"/>
    <property type="match status" value="1"/>
</dbReference>
<dbReference type="InterPro" id="IPR010482">
    <property type="entry name" value="TECPR1-like_DysF"/>
</dbReference>
<dbReference type="PANTHER" id="PTHR31679">
    <property type="entry name" value="PEROXISOMAL MEMBRANE PROTEIN PEX30-RELATED"/>
    <property type="match status" value="1"/>
</dbReference>
<evidence type="ECO:0000256" key="2">
    <source>
        <dbReference type="ARBA" id="ARBA00022692"/>
    </source>
</evidence>
<dbReference type="SMART" id="SM00694">
    <property type="entry name" value="DysFC"/>
    <property type="match status" value="1"/>
</dbReference>
<feature type="transmembrane region" description="Helical" evidence="7">
    <location>
        <begin position="99"/>
        <end position="115"/>
    </location>
</feature>
<evidence type="ECO:0000256" key="5">
    <source>
        <dbReference type="ARBA" id="ARBA00023140"/>
    </source>
</evidence>
<dbReference type="PANTHER" id="PTHR31679:SF2">
    <property type="entry name" value="PEROXISOMAL MEMBRANE PROTEIN PEX30-RELATED"/>
    <property type="match status" value="1"/>
</dbReference>
<dbReference type="InterPro" id="IPR052646">
    <property type="entry name" value="Peroxisomal_PEX28-32"/>
</dbReference>
<name>K0KV25_WICCF</name>
<comment type="caution">
    <text evidence="10">The sequence shown here is derived from an EMBL/GenBank/DDBJ whole genome shotgun (WGS) entry which is preliminary data.</text>
</comment>
<protein>
    <submittedName>
        <fullName evidence="10">Peroxisomal membrane protein PEX31</fullName>
    </submittedName>
</protein>
<dbReference type="eggNOG" id="ENOG502QT80">
    <property type="taxonomic scope" value="Eukaryota"/>
</dbReference>
<feature type="region of interest" description="Disordered" evidence="6">
    <location>
        <begin position="389"/>
        <end position="414"/>
    </location>
</feature>
<dbReference type="InParanoid" id="K0KV25"/>
<feature type="compositionally biased region" description="Polar residues" evidence="6">
    <location>
        <begin position="434"/>
        <end position="448"/>
    </location>
</feature>
<feature type="transmembrane region" description="Helical" evidence="7">
    <location>
        <begin position="187"/>
        <end position="205"/>
    </location>
</feature>
<feature type="transmembrane region" description="Helical" evidence="7">
    <location>
        <begin position="163"/>
        <end position="181"/>
    </location>
</feature>
<dbReference type="STRING" id="1206466.K0KV25"/>
<sequence>MSAGSHAVPEDVETRAAFTGRSSTLNERIGGVTKTESSPLLSSTPVTVSKVLVKSYPYFVIADKLLSVLTWTNEDTWLSLLVVGIYATLVLYFESIVTYFGHILAVAILVAYSILSKHVETTLQSKPTLDDIVQLLTTVTVKADLFFNPITSLALTSYDIKRLLFTTIFLSPLYVIITYFILTPRTLLLLLGLYCLTYHSIFSRVTRKVLWKFRLVRLLSFYLTGLDFGGININKDSGIFAAVKKVNERVGIKNKDGKPIVFTYVLYENQRRWLGIGWTPNLLSYERTAWTDEFLNESSPTDKFELPETEIGSGLVWRWVDKSWRLDLTNDGAFQLPSSKPRSTANPGIDDGFIYYDNTWKKPSTEDSFSKYTRRRRWIRTAELVPINSKSTTSTTTSNTSPNNSSTTTPTKSTIQHDLINSKKEPVPIAEIQNVQASGITSENSSSQDDNKTARKRKSLRFDDHPTVLESVKALELSKKNKEKELHKDQDKDHQIDEKENQEEFGNSLKEKEKDN</sequence>
<keyword evidence="3 7" id="KW-1133">Transmembrane helix</keyword>
<dbReference type="GO" id="GO:0005778">
    <property type="term" value="C:peroxisomal membrane"/>
    <property type="evidence" value="ECO:0007669"/>
    <property type="project" value="UniProtKB-SubCell"/>
</dbReference>
<feature type="transmembrane region" description="Helical" evidence="7">
    <location>
        <begin position="76"/>
        <end position="93"/>
    </location>
</feature>
<evidence type="ECO:0000313" key="10">
    <source>
        <dbReference type="EMBL" id="CCH47091.1"/>
    </source>
</evidence>
<proteinExistence type="predicted"/>
<gene>
    <name evidence="10" type="ORF">BN7_6700</name>
</gene>
<organism evidence="10 11">
    <name type="scientific">Wickerhamomyces ciferrii (strain ATCC 14091 / BCRC 22168 / CBS 111 / JCM 3599 / NBRC 0793 / NRRL Y-1031 F-60-10)</name>
    <name type="common">Yeast</name>
    <name type="synonym">Pichia ciferrii</name>
    <dbReference type="NCBI Taxonomy" id="1206466"/>
    <lineage>
        <taxon>Eukaryota</taxon>
        <taxon>Fungi</taxon>
        <taxon>Dikarya</taxon>
        <taxon>Ascomycota</taxon>
        <taxon>Saccharomycotina</taxon>
        <taxon>Saccharomycetes</taxon>
        <taxon>Phaffomycetales</taxon>
        <taxon>Wickerhamomycetaceae</taxon>
        <taxon>Wickerhamomyces</taxon>
    </lineage>
</organism>